<comment type="caution">
    <text evidence="6">Lacks conserved residue(s) required for the propagation of feature annotation.</text>
</comment>
<evidence type="ECO:0000256" key="4">
    <source>
        <dbReference type="ARBA" id="ARBA00023125"/>
    </source>
</evidence>
<keyword evidence="4" id="KW-0238">DNA-binding</keyword>
<evidence type="ECO:0000256" key="1">
    <source>
        <dbReference type="ARBA" id="ARBA00022553"/>
    </source>
</evidence>
<keyword evidence="9" id="KW-1185">Reference proteome</keyword>
<evidence type="ECO:0000256" key="5">
    <source>
        <dbReference type="ARBA" id="ARBA00023163"/>
    </source>
</evidence>
<keyword evidence="3" id="KW-0805">Transcription regulation</keyword>
<dbReference type="EMBL" id="BMHV01000019">
    <property type="protein sequence ID" value="GGF70140.1"/>
    <property type="molecule type" value="Genomic_DNA"/>
</dbReference>
<dbReference type="Gene3D" id="1.25.10.10">
    <property type="entry name" value="Leucine-rich Repeat Variant"/>
    <property type="match status" value="1"/>
</dbReference>
<dbReference type="SUPFAM" id="SSF48371">
    <property type="entry name" value="ARM repeat"/>
    <property type="match status" value="1"/>
</dbReference>
<dbReference type="Pfam" id="PF00072">
    <property type="entry name" value="Response_reg"/>
    <property type="match status" value="1"/>
</dbReference>
<dbReference type="InterPro" id="IPR011006">
    <property type="entry name" value="CheY-like_superfamily"/>
</dbReference>
<dbReference type="PANTHER" id="PTHR48111:SF1">
    <property type="entry name" value="TWO-COMPONENT RESPONSE REGULATOR ORR33"/>
    <property type="match status" value="1"/>
</dbReference>
<organism evidence="8 9">
    <name type="scientific">Terasakiella brassicae</name>
    <dbReference type="NCBI Taxonomy" id="1634917"/>
    <lineage>
        <taxon>Bacteria</taxon>
        <taxon>Pseudomonadati</taxon>
        <taxon>Pseudomonadota</taxon>
        <taxon>Alphaproteobacteria</taxon>
        <taxon>Rhodospirillales</taxon>
        <taxon>Terasakiellaceae</taxon>
        <taxon>Terasakiella</taxon>
    </lineage>
</organism>
<reference evidence="8" key="1">
    <citation type="journal article" date="2014" name="Int. J. Syst. Evol. Microbiol.">
        <title>Complete genome sequence of Corynebacterium casei LMG S-19264T (=DSM 44701T), isolated from a smear-ripened cheese.</title>
        <authorList>
            <consortium name="US DOE Joint Genome Institute (JGI-PGF)"/>
            <person name="Walter F."/>
            <person name="Albersmeier A."/>
            <person name="Kalinowski J."/>
            <person name="Ruckert C."/>
        </authorList>
    </citation>
    <scope>NUCLEOTIDE SEQUENCE</scope>
    <source>
        <strain evidence="8">CGMCC 1.15254</strain>
    </source>
</reference>
<dbReference type="GO" id="GO:0032993">
    <property type="term" value="C:protein-DNA complex"/>
    <property type="evidence" value="ECO:0007669"/>
    <property type="project" value="TreeGrafter"/>
</dbReference>
<dbReference type="GO" id="GO:0000976">
    <property type="term" value="F:transcription cis-regulatory region binding"/>
    <property type="evidence" value="ECO:0007669"/>
    <property type="project" value="TreeGrafter"/>
</dbReference>
<evidence type="ECO:0000313" key="8">
    <source>
        <dbReference type="EMBL" id="GGF70140.1"/>
    </source>
</evidence>
<dbReference type="Gene3D" id="3.40.50.2300">
    <property type="match status" value="1"/>
</dbReference>
<keyword evidence="2" id="KW-0902">Two-component regulatory system</keyword>
<dbReference type="GO" id="GO:0000156">
    <property type="term" value="F:phosphorelay response regulator activity"/>
    <property type="evidence" value="ECO:0007669"/>
    <property type="project" value="TreeGrafter"/>
</dbReference>
<dbReference type="Pfam" id="PF10098">
    <property type="entry name" value="DUF2336"/>
    <property type="match status" value="1"/>
</dbReference>
<keyword evidence="1" id="KW-0597">Phosphoprotein</keyword>
<comment type="caution">
    <text evidence="8">The sequence shown here is derived from an EMBL/GenBank/DDBJ whole genome shotgun (WGS) entry which is preliminary data.</text>
</comment>
<evidence type="ECO:0000256" key="3">
    <source>
        <dbReference type="ARBA" id="ARBA00023015"/>
    </source>
</evidence>
<dbReference type="GO" id="GO:0006355">
    <property type="term" value="P:regulation of DNA-templated transcription"/>
    <property type="evidence" value="ECO:0007669"/>
    <property type="project" value="TreeGrafter"/>
</dbReference>
<evidence type="ECO:0000256" key="6">
    <source>
        <dbReference type="PROSITE-ProRule" id="PRU00169"/>
    </source>
</evidence>
<gene>
    <name evidence="8" type="ORF">GCM10011332_25170</name>
</gene>
<proteinExistence type="predicted"/>
<feature type="domain" description="Response regulatory" evidence="7">
    <location>
        <begin position="304"/>
        <end position="421"/>
    </location>
</feature>
<name>A0A917FFB1_9PROT</name>
<dbReference type="InterPro" id="IPR019285">
    <property type="entry name" value="DUF2336"/>
</dbReference>
<keyword evidence="5" id="KW-0804">Transcription</keyword>
<dbReference type="InterPro" id="IPR016024">
    <property type="entry name" value="ARM-type_fold"/>
</dbReference>
<dbReference type="PROSITE" id="PS50110">
    <property type="entry name" value="RESPONSE_REGULATORY"/>
    <property type="match status" value="1"/>
</dbReference>
<dbReference type="InterPro" id="IPR011989">
    <property type="entry name" value="ARM-like"/>
</dbReference>
<evidence type="ECO:0000313" key="9">
    <source>
        <dbReference type="Proteomes" id="UP000632498"/>
    </source>
</evidence>
<dbReference type="PANTHER" id="PTHR48111">
    <property type="entry name" value="REGULATOR OF RPOS"/>
    <property type="match status" value="1"/>
</dbReference>
<reference evidence="8" key="2">
    <citation type="submission" date="2020-09" db="EMBL/GenBank/DDBJ databases">
        <authorList>
            <person name="Sun Q."/>
            <person name="Zhou Y."/>
        </authorList>
    </citation>
    <scope>NUCLEOTIDE SEQUENCE</scope>
    <source>
        <strain evidence="8">CGMCC 1.15254</strain>
    </source>
</reference>
<dbReference type="RefSeq" id="WP_188665815.1">
    <property type="nucleotide sequence ID" value="NZ_BMHV01000019.1"/>
</dbReference>
<accession>A0A917FFB1</accession>
<evidence type="ECO:0000259" key="7">
    <source>
        <dbReference type="PROSITE" id="PS50110"/>
    </source>
</evidence>
<dbReference type="Proteomes" id="UP000632498">
    <property type="component" value="Unassembled WGS sequence"/>
</dbReference>
<dbReference type="InterPro" id="IPR001789">
    <property type="entry name" value="Sig_transdc_resp-reg_receiver"/>
</dbReference>
<protein>
    <recommendedName>
        <fullName evidence="7">Response regulatory domain-containing protein</fullName>
    </recommendedName>
</protein>
<dbReference type="SMART" id="SM00448">
    <property type="entry name" value="REC"/>
    <property type="match status" value="1"/>
</dbReference>
<dbReference type="GO" id="GO:0005829">
    <property type="term" value="C:cytosol"/>
    <property type="evidence" value="ECO:0007669"/>
    <property type="project" value="TreeGrafter"/>
</dbReference>
<dbReference type="SUPFAM" id="SSF52172">
    <property type="entry name" value="CheY-like"/>
    <property type="match status" value="1"/>
</dbReference>
<sequence>MFGWLKGKRDTSPSYEEAKEIAKSDNVAARRDLAALTDLEPELLYFFATDKDPEVRKAVADNKAAPVQAKVVLCKDEDKAVRAKLASRIAELTPALDQDASSRASQMVIEVLEGLATDQLSEIRAILTEEIKHMESIPKHTVSRLARDMDATVSSPMLQFSPLLEDNELIEIISDSIQDDALTAIAKRKGLGEHVAHAVAETESGQAVQALLENNSAQLSDNTLTFISEKAVDHQNWHGPLVNRDELPEQAVKNIAEYVTTSLVNQMISKHNLPNDVVMDLRRTVFNRMNKVRSRYTEHFSNSRVLLAEENDEMRRRLENSLTELGFIDIRSVGDGETALRVFEAERTPVKLMICSDNLPDMEGQEILEEVRDLDEGLPFMLLSPKNDEASIMEAKRYGVNEYVLMPYSESDLIKRIENIYRKIAG</sequence>
<dbReference type="InterPro" id="IPR039420">
    <property type="entry name" value="WalR-like"/>
</dbReference>
<evidence type="ECO:0000256" key="2">
    <source>
        <dbReference type="ARBA" id="ARBA00023012"/>
    </source>
</evidence>
<dbReference type="AlphaFoldDB" id="A0A917FFB1"/>